<reference evidence="3 4" key="1">
    <citation type="submission" date="2020-08" db="EMBL/GenBank/DDBJ databases">
        <title>Genomic Encyclopedia of Type Strains, Phase IV (KMG-IV): sequencing the most valuable type-strain genomes for metagenomic binning, comparative biology and taxonomic classification.</title>
        <authorList>
            <person name="Goeker M."/>
        </authorList>
    </citation>
    <scope>NUCLEOTIDE SEQUENCE [LARGE SCALE GENOMIC DNA]</scope>
    <source>
        <strain evidence="3 4">YC6723</strain>
    </source>
</reference>
<dbReference type="Pfam" id="PF04773">
    <property type="entry name" value="FecR"/>
    <property type="match status" value="1"/>
</dbReference>
<dbReference type="Gene3D" id="3.55.50.30">
    <property type="match status" value="1"/>
</dbReference>
<protein>
    <submittedName>
        <fullName evidence="3">Transmembrane sensor</fullName>
    </submittedName>
</protein>
<dbReference type="EMBL" id="JACIEV010000005">
    <property type="protein sequence ID" value="MBB4154255.1"/>
    <property type="molecule type" value="Genomic_DNA"/>
</dbReference>
<organism evidence="3 4">
    <name type="scientific">Sphingomonas jinjuensis</name>
    <dbReference type="NCBI Taxonomy" id="535907"/>
    <lineage>
        <taxon>Bacteria</taxon>
        <taxon>Pseudomonadati</taxon>
        <taxon>Pseudomonadota</taxon>
        <taxon>Alphaproteobacteria</taxon>
        <taxon>Sphingomonadales</taxon>
        <taxon>Sphingomonadaceae</taxon>
        <taxon>Sphingomonas</taxon>
    </lineage>
</organism>
<gene>
    <name evidence="3" type="ORF">GGQ80_002165</name>
</gene>
<name>A0A840FLR9_9SPHN</name>
<feature type="domain" description="FecR protein" evidence="2">
    <location>
        <begin position="114"/>
        <end position="204"/>
    </location>
</feature>
<comment type="caution">
    <text evidence="3">The sequence shown here is derived from an EMBL/GenBank/DDBJ whole genome shotgun (WGS) entry which is preliminary data.</text>
</comment>
<evidence type="ECO:0000259" key="2">
    <source>
        <dbReference type="Pfam" id="PF04773"/>
    </source>
</evidence>
<dbReference type="PANTHER" id="PTHR30273">
    <property type="entry name" value="PERIPLASMIC SIGNAL SENSOR AND SIGMA FACTOR ACTIVATOR FECR-RELATED"/>
    <property type="match status" value="1"/>
</dbReference>
<dbReference type="InterPro" id="IPR006860">
    <property type="entry name" value="FecR"/>
</dbReference>
<evidence type="ECO:0000313" key="3">
    <source>
        <dbReference type="EMBL" id="MBB4154255.1"/>
    </source>
</evidence>
<dbReference type="PIRSF" id="PIRSF018266">
    <property type="entry name" value="FecR"/>
    <property type="match status" value="1"/>
</dbReference>
<sequence>MADARLIEAAHWVERRAEGLPLAGFDAWLADPENERAWRSVDAARGTAMAEGDHPDLLAMRHAAVARAALVRGERLSARWWPALAAACLAVAAAPLATWYVMRGKVAAPTSPVLATEVGQRLVVRLPDGSRMTLNTESRVRLAYSDSERRLVLERGQAFFDVAKHQSRPFVVVAGGERVTAHGTEFDVRLEPGAVRVALVEGKVSVTPEAAHGPAVMMKPDDVLTARAGTISLRHAEGHAASLSSWSEGRLVFEDEPLGKAVAELNRYGTPPIVVADARAARVRISASLRTGEIDPFLDALELGFPVKVVRQSDGGARIESRH</sequence>
<keyword evidence="4" id="KW-1185">Reference proteome</keyword>
<feature type="transmembrane region" description="Helical" evidence="1">
    <location>
        <begin position="80"/>
        <end position="102"/>
    </location>
</feature>
<dbReference type="GO" id="GO:0016989">
    <property type="term" value="F:sigma factor antagonist activity"/>
    <property type="evidence" value="ECO:0007669"/>
    <property type="project" value="TreeGrafter"/>
</dbReference>
<evidence type="ECO:0000313" key="4">
    <source>
        <dbReference type="Proteomes" id="UP000529795"/>
    </source>
</evidence>
<dbReference type="RefSeq" id="WP_183984591.1">
    <property type="nucleotide sequence ID" value="NZ_JACIEV010000005.1"/>
</dbReference>
<accession>A0A840FLR9</accession>
<keyword evidence="1" id="KW-0472">Membrane</keyword>
<keyword evidence="1 3" id="KW-0812">Transmembrane</keyword>
<dbReference type="InterPro" id="IPR012373">
    <property type="entry name" value="Ferrdict_sens_TM"/>
</dbReference>
<dbReference type="PANTHER" id="PTHR30273:SF2">
    <property type="entry name" value="PROTEIN FECR"/>
    <property type="match status" value="1"/>
</dbReference>
<proteinExistence type="predicted"/>
<evidence type="ECO:0000256" key="1">
    <source>
        <dbReference type="SAM" id="Phobius"/>
    </source>
</evidence>
<dbReference type="Proteomes" id="UP000529795">
    <property type="component" value="Unassembled WGS sequence"/>
</dbReference>
<keyword evidence="1" id="KW-1133">Transmembrane helix</keyword>
<dbReference type="AlphaFoldDB" id="A0A840FLR9"/>
<dbReference type="Gene3D" id="2.60.120.1440">
    <property type="match status" value="1"/>
</dbReference>